<evidence type="ECO:0000313" key="2">
    <source>
        <dbReference type="Proteomes" id="UP000325614"/>
    </source>
</evidence>
<sequence length="160" mass="17750">MAVPRETAAAARRRDLAGPVPAGAWRTEVPVRFSHCDPAGIVYFARYFDMLNGVVEDWFSEALGIDYHDMIGRRRTGLGFASAGAEFLSPGFMGDRLTCAVTVERIGRSSLTFRIHASRGDEPVFAARLVMVTTSLDTHRSIPLPDDLRAALERYWESCK</sequence>
<protein>
    <submittedName>
        <fullName evidence="1">Acyl-CoA thioesterase</fullName>
    </submittedName>
</protein>
<keyword evidence="2" id="KW-1185">Reference proteome</keyword>
<dbReference type="PANTHER" id="PTHR31793:SF24">
    <property type="entry name" value="LONG-CHAIN ACYL-COA THIOESTERASE FADM"/>
    <property type="match status" value="1"/>
</dbReference>
<dbReference type="GO" id="GO:0047617">
    <property type="term" value="F:fatty acyl-CoA hydrolase activity"/>
    <property type="evidence" value="ECO:0007669"/>
    <property type="project" value="TreeGrafter"/>
</dbReference>
<dbReference type="Pfam" id="PF13279">
    <property type="entry name" value="4HBT_2"/>
    <property type="match status" value="1"/>
</dbReference>
<dbReference type="CDD" id="cd00586">
    <property type="entry name" value="4HBT"/>
    <property type="match status" value="1"/>
</dbReference>
<dbReference type="Gene3D" id="3.10.129.10">
    <property type="entry name" value="Hotdog Thioesterase"/>
    <property type="match status" value="1"/>
</dbReference>
<dbReference type="AlphaFoldDB" id="A0A5P9JZR0"/>
<dbReference type="SUPFAM" id="SSF54637">
    <property type="entry name" value="Thioesterase/thiol ester dehydrase-isomerase"/>
    <property type="match status" value="1"/>
</dbReference>
<proteinExistence type="predicted"/>
<dbReference type="Proteomes" id="UP000325614">
    <property type="component" value="Chromosome"/>
</dbReference>
<reference evidence="1 2" key="1">
    <citation type="submission" date="2019-10" db="EMBL/GenBank/DDBJ databases">
        <title>Isolation, Identification of Microvirga thermotolerans HR1, a novel thermophilic bacterium and Comparative Genomics of the genus Microvirga.</title>
        <authorList>
            <person name="Li J."/>
            <person name="Zhang W."/>
            <person name="Lin M."/>
            <person name="Wang J."/>
        </authorList>
    </citation>
    <scope>NUCLEOTIDE SEQUENCE [LARGE SCALE GENOMIC DNA]</scope>
    <source>
        <strain evidence="1 2">HR1</strain>
    </source>
</reference>
<dbReference type="InterPro" id="IPR050563">
    <property type="entry name" value="4-hydroxybenzoyl-CoA_TE"/>
</dbReference>
<organism evidence="1 2">
    <name type="scientific">Microvirga thermotolerans</name>
    <dbReference type="NCBI Taxonomy" id="2651334"/>
    <lineage>
        <taxon>Bacteria</taxon>
        <taxon>Pseudomonadati</taxon>
        <taxon>Pseudomonadota</taxon>
        <taxon>Alphaproteobacteria</taxon>
        <taxon>Hyphomicrobiales</taxon>
        <taxon>Methylobacteriaceae</taxon>
        <taxon>Microvirga</taxon>
    </lineage>
</organism>
<evidence type="ECO:0000313" key="1">
    <source>
        <dbReference type="EMBL" id="QFU18087.1"/>
    </source>
</evidence>
<dbReference type="InterPro" id="IPR029069">
    <property type="entry name" value="HotDog_dom_sf"/>
</dbReference>
<gene>
    <name evidence="1" type="ORF">GDR74_09785</name>
</gene>
<dbReference type="KEGG" id="mico:GDR74_09785"/>
<dbReference type="EMBL" id="CP045423">
    <property type="protein sequence ID" value="QFU18087.1"/>
    <property type="molecule type" value="Genomic_DNA"/>
</dbReference>
<name>A0A5P9JZR0_9HYPH</name>
<dbReference type="PANTHER" id="PTHR31793">
    <property type="entry name" value="4-HYDROXYBENZOYL-COA THIOESTERASE FAMILY MEMBER"/>
    <property type="match status" value="1"/>
</dbReference>
<accession>A0A5P9JZR0</accession>